<gene>
    <name evidence="9" type="primary">trxA</name>
    <name evidence="9" type="ORF">C4N18_08625</name>
</gene>
<evidence type="ECO:0000256" key="7">
    <source>
        <dbReference type="PIRNR" id="PIRNR000077"/>
    </source>
</evidence>
<dbReference type="Gene3D" id="3.40.30.10">
    <property type="entry name" value="Glutaredoxin"/>
    <property type="match status" value="1"/>
</dbReference>
<evidence type="ECO:0000313" key="10">
    <source>
        <dbReference type="Proteomes" id="UP000241238"/>
    </source>
</evidence>
<evidence type="ECO:0000256" key="6">
    <source>
        <dbReference type="NCBIfam" id="TIGR01068"/>
    </source>
</evidence>
<dbReference type="GeneID" id="77468055"/>
<proteinExistence type="inferred from homology"/>
<dbReference type="RefSeq" id="WP_005947163.1">
    <property type="nucleotide sequence ID" value="NZ_CP028103.1"/>
</dbReference>
<evidence type="ECO:0000256" key="4">
    <source>
        <dbReference type="ARBA" id="ARBA00023157"/>
    </source>
</evidence>
<dbReference type="InterPro" id="IPR005746">
    <property type="entry name" value="Thioredoxin"/>
</dbReference>
<dbReference type="EMBL" id="CP028103">
    <property type="protein sequence ID" value="AVQ31277.1"/>
    <property type="molecule type" value="Genomic_DNA"/>
</dbReference>
<reference evidence="10" key="1">
    <citation type="journal article" date="2018" name="MSphere">
        <title>Fusobacterium Genomics Using MinION and Illumina Sequencing Enables Genome Completion and Correction.</title>
        <authorList>
            <person name="Todd S.M."/>
            <person name="Settlage R.E."/>
            <person name="Lahmers K.K."/>
            <person name="Slade D.J."/>
        </authorList>
    </citation>
    <scope>NUCLEOTIDE SEQUENCE [LARGE SCALE GENOMIC DNA]</scope>
    <source>
        <strain evidence="10">ATCC 27725</strain>
    </source>
</reference>
<dbReference type="Pfam" id="PF00085">
    <property type="entry name" value="Thioredoxin"/>
    <property type="match status" value="1"/>
</dbReference>
<dbReference type="PIRSF" id="PIRSF000077">
    <property type="entry name" value="Thioredoxin"/>
    <property type="match status" value="1"/>
</dbReference>
<keyword evidence="3" id="KW-0249">Electron transport</keyword>
<dbReference type="PRINTS" id="PR00421">
    <property type="entry name" value="THIOREDOXIN"/>
</dbReference>
<evidence type="ECO:0000256" key="2">
    <source>
        <dbReference type="ARBA" id="ARBA00022448"/>
    </source>
</evidence>
<feature type="domain" description="Thioredoxin" evidence="8">
    <location>
        <begin position="1"/>
        <end position="104"/>
    </location>
</feature>
<keyword evidence="5" id="KW-0676">Redox-active center</keyword>
<evidence type="ECO:0000259" key="8">
    <source>
        <dbReference type="PROSITE" id="PS51352"/>
    </source>
</evidence>
<dbReference type="CDD" id="cd02947">
    <property type="entry name" value="TRX_family"/>
    <property type="match status" value="1"/>
</dbReference>
<sequence length="104" mass="11792">MNSLINLDEITFEKEVINNKGIVIVDFWAEWCGPCKVLAPILEEISEERKVKIYKVNVDENPSLAGQFGIKSIPTMVVFENGIRVDQVVGLRPKEEIKEKLAAY</sequence>
<dbReference type="PANTHER" id="PTHR45663:SF11">
    <property type="entry name" value="GEO12009P1"/>
    <property type="match status" value="1"/>
</dbReference>
<dbReference type="NCBIfam" id="TIGR01068">
    <property type="entry name" value="thioredoxin"/>
    <property type="match status" value="1"/>
</dbReference>
<dbReference type="InterPro" id="IPR036249">
    <property type="entry name" value="Thioredoxin-like_sf"/>
</dbReference>
<accession>A0ABN5JKV5</accession>
<keyword evidence="2" id="KW-0813">Transport</keyword>
<keyword evidence="10" id="KW-1185">Reference proteome</keyword>
<protein>
    <recommendedName>
        <fullName evidence="6 7">Thioredoxin</fullName>
    </recommendedName>
</protein>
<dbReference type="PROSITE" id="PS00194">
    <property type="entry name" value="THIOREDOXIN_1"/>
    <property type="match status" value="1"/>
</dbReference>
<name>A0ABN5JKV5_FUSVA</name>
<dbReference type="InterPro" id="IPR017937">
    <property type="entry name" value="Thioredoxin_CS"/>
</dbReference>
<dbReference type="PROSITE" id="PS51352">
    <property type="entry name" value="THIOREDOXIN_2"/>
    <property type="match status" value="1"/>
</dbReference>
<dbReference type="PANTHER" id="PTHR45663">
    <property type="entry name" value="GEO12009P1"/>
    <property type="match status" value="1"/>
</dbReference>
<dbReference type="InterPro" id="IPR013766">
    <property type="entry name" value="Thioredoxin_domain"/>
</dbReference>
<evidence type="ECO:0000256" key="1">
    <source>
        <dbReference type="ARBA" id="ARBA00008987"/>
    </source>
</evidence>
<evidence type="ECO:0000256" key="5">
    <source>
        <dbReference type="ARBA" id="ARBA00023284"/>
    </source>
</evidence>
<dbReference type="SUPFAM" id="SSF52833">
    <property type="entry name" value="Thioredoxin-like"/>
    <property type="match status" value="1"/>
</dbReference>
<keyword evidence="4" id="KW-1015">Disulfide bond</keyword>
<evidence type="ECO:0000313" key="9">
    <source>
        <dbReference type="EMBL" id="AVQ31277.1"/>
    </source>
</evidence>
<organism evidence="9 10">
    <name type="scientific">Fusobacterium varium ATCC 27725</name>
    <dbReference type="NCBI Taxonomy" id="469618"/>
    <lineage>
        <taxon>Bacteria</taxon>
        <taxon>Fusobacteriati</taxon>
        <taxon>Fusobacteriota</taxon>
        <taxon>Fusobacteriia</taxon>
        <taxon>Fusobacteriales</taxon>
        <taxon>Fusobacteriaceae</taxon>
        <taxon>Fusobacterium</taxon>
    </lineage>
</organism>
<comment type="similarity">
    <text evidence="1 7">Belongs to the thioredoxin family.</text>
</comment>
<dbReference type="Proteomes" id="UP000241238">
    <property type="component" value="Chromosome"/>
</dbReference>
<evidence type="ECO:0000256" key="3">
    <source>
        <dbReference type="ARBA" id="ARBA00022982"/>
    </source>
</evidence>